<organism evidence="1 2">
    <name type="scientific">Parapedobacter indicus</name>
    <dbReference type="NCBI Taxonomy" id="1477437"/>
    <lineage>
        <taxon>Bacteria</taxon>
        <taxon>Pseudomonadati</taxon>
        <taxon>Bacteroidota</taxon>
        <taxon>Sphingobacteriia</taxon>
        <taxon>Sphingobacteriales</taxon>
        <taxon>Sphingobacteriaceae</taxon>
        <taxon>Parapedobacter</taxon>
    </lineage>
</organism>
<dbReference type="OrthoDB" id="1201186at2"/>
<protein>
    <recommendedName>
        <fullName evidence="3">Ferredoxin subunit of nitrite reductase or a ring-hydroxylating dioxygenase</fullName>
    </recommendedName>
</protein>
<accession>A0A1I3LS75</accession>
<reference evidence="1 2" key="1">
    <citation type="submission" date="2016-10" db="EMBL/GenBank/DDBJ databases">
        <authorList>
            <person name="de Groot N.N."/>
        </authorList>
    </citation>
    <scope>NUCLEOTIDE SEQUENCE [LARGE SCALE GENOMIC DNA]</scope>
    <source>
        <strain evidence="1 2">RK1</strain>
    </source>
</reference>
<evidence type="ECO:0008006" key="3">
    <source>
        <dbReference type="Google" id="ProtNLM"/>
    </source>
</evidence>
<dbReference type="STRING" id="1477437.SAMN05444682_106128"/>
<dbReference type="EMBL" id="FOQO01000006">
    <property type="protein sequence ID" value="SFI87581.1"/>
    <property type="molecule type" value="Genomic_DNA"/>
</dbReference>
<dbReference type="RefSeq" id="WP_090627556.1">
    <property type="nucleotide sequence ID" value="NZ_FOQO01000006.1"/>
</dbReference>
<proteinExistence type="predicted"/>
<keyword evidence="2" id="KW-1185">Reference proteome</keyword>
<sequence>MKKAVTYLFAFTAFLVPVSCKKGGCNVVDYRPFNTTISLVEFSELLLLMQPVALGAERGGIAGLIVMQVSDREYVAFDRCSTVNPGKRCAVELEGDGPVAVDPCSGAKYILTNGSPSAIAECPLRPYYVRRNGDILIVSN</sequence>
<dbReference type="Proteomes" id="UP000198670">
    <property type="component" value="Unassembled WGS sequence"/>
</dbReference>
<gene>
    <name evidence="1" type="ORF">SAMN05444682_106128</name>
</gene>
<evidence type="ECO:0000313" key="2">
    <source>
        <dbReference type="Proteomes" id="UP000198670"/>
    </source>
</evidence>
<dbReference type="AlphaFoldDB" id="A0A1I3LS75"/>
<name>A0A1I3LS75_9SPHI</name>
<evidence type="ECO:0000313" key="1">
    <source>
        <dbReference type="EMBL" id="SFI87581.1"/>
    </source>
</evidence>